<feature type="chain" id="PRO_5045040467" evidence="8">
    <location>
        <begin position="19"/>
        <end position="1126"/>
    </location>
</feature>
<feature type="signal peptide" evidence="8">
    <location>
        <begin position="1"/>
        <end position="18"/>
    </location>
</feature>
<evidence type="ECO:0000256" key="7">
    <source>
        <dbReference type="SAM" id="Phobius"/>
    </source>
</evidence>
<reference evidence="10" key="1">
    <citation type="submission" date="2025-08" db="UniProtKB">
        <authorList>
            <consortium name="RefSeq"/>
        </authorList>
    </citation>
    <scope>IDENTIFICATION</scope>
</reference>
<evidence type="ECO:0000313" key="9">
    <source>
        <dbReference type="Proteomes" id="UP001652582"/>
    </source>
</evidence>
<evidence type="ECO:0000256" key="8">
    <source>
        <dbReference type="SAM" id="SignalP"/>
    </source>
</evidence>
<dbReference type="OrthoDB" id="8188647at2759"/>
<evidence type="ECO:0000256" key="2">
    <source>
        <dbReference type="ARBA" id="ARBA00006058"/>
    </source>
</evidence>
<sequence length="1126" mass="126974">MYITSFVLSILLAKLVSSQTDANAVSEVKTLQWDSTESVFALQIQQIRTSSEVTPAASAGNNLNVLSPDVASNFLEAQEENFRAIPTFHPIAGEKIKNDQDGGNSKLLSTLEANFLEEKNIDVQNKVYNSKEPENLIWENCFDLVHSKHGMEKSESLESENVRTLGTYINKRNSLSTNDSSALKSWLEKYNKLKSGGNLRTMQPVVVTETSTESLSSSSSSSIQIIPITTSIPNSYTEPMNITLDVITEHTIQETDASDWFINVDSKIKFGSLPQTQTYLIPKFKLDEGFHPFSFMSNFFSAVYLFDYPIGLVKDIVKGKFTFPYSFLQSIKVESTFLVFIITFGVFALIIPLYLFILSLISLFSKSKCTDEIESGTLFLESERPDCHDKVLVIFTFLFLLICCALISGMVLSNEQSRIAVAESRNIISCACADTASWLSTAAQELHQSLVPPVDMVFYAYNEDLRNVATLLGQPIQQAIASESGIDLVLDSLADIISESEDLSIKVSSLRESCTKASLLATAASEKINDLAQQLDSLRQHCVEKDIPLCDTLRTNTLHIMMKFDSILQEKQLLELNNLGVKNLTQAISVARKEFRTLPTAISLQTERIRTDILRDIENRRQIVHNSAKVLNDIVRHLTSGLHSLARQMDLGLDRLNKYELWRWIIVLACNSIIGFVMLLILLAMCCGCGNAKIHAKRTLQVSSFCLCIVSIILWSIVSATFLISGHAEVYACQILWEEQYQTLSTLLDRPSPLLSNSDGIFDVLFKDLYNVTVEVPIKNVLRECEKNEPAYIVFQLDKILDVNKETSYFEWDDLQDDLKRLTKSIDVGFLKTISDNFNKLLNRILFVSDVNLTTYRMEYNGPVLGKDLPSFVDQLENVAVQVSDLNTAGRLESLATRTQRIHLSNIKPLEQLRTELVFKLTELELQMMPFRRKLNISLSHIHTAQFYIDNQGDVIAQKKLSTFISRLVSHTAGWRTHVLTAASEHAARCGPLFTVFAALRTLVCTKYVSSLHGWWFCGFFLGFIWCTVFTPLCVKLWRSYANRLRAMDTLTLTNIGNPVHRRQPPATTPIGTHPDRRHPLETTATVGDYHFTYMESESSLDHNMSDVDLTLPTSTKYDKDYAYYD</sequence>
<dbReference type="Pfam" id="PF05478">
    <property type="entry name" value="Prominin"/>
    <property type="match status" value="1"/>
</dbReference>
<evidence type="ECO:0000256" key="5">
    <source>
        <dbReference type="ARBA" id="ARBA00023136"/>
    </source>
</evidence>
<proteinExistence type="inferred from homology"/>
<feature type="transmembrane region" description="Helical" evidence="7">
    <location>
        <begin position="661"/>
        <end position="690"/>
    </location>
</feature>
<protein>
    <submittedName>
        <fullName evidence="10">Prominin-1-A isoform X1</fullName>
    </submittedName>
</protein>
<feature type="transmembrane region" description="Helical" evidence="7">
    <location>
        <begin position="1014"/>
        <end position="1038"/>
    </location>
</feature>
<dbReference type="RefSeq" id="XP_023934165.2">
    <property type="nucleotide sequence ID" value="XM_024078397.2"/>
</dbReference>
<feature type="transmembrane region" description="Helical" evidence="7">
    <location>
        <begin position="702"/>
        <end position="724"/>
    </location>
</feature>
<dbReference type="GO" id="GO:0016020">
    <property type="term" value="C:membrane"/>
    <property type="evidence" value="ECO:0007669"/>
    <property type="project" value="UniProtKB-SubCell"/>
</dbReference>
<comment type="similarity">
    <text evidence="2">Belongs to the prominin family.</text>
</comment>
<dbReference type="Proteomes" id="UP001652582">
    <property type="component" value="Chromosome 13"/>
</dbReference>
<gene>
    <name evidence="10" type="primary">LOC112043117</name>
</gene>
<keyword evidence="5 7" id="KW-0472">Membrane</keyword>
<keyword evidence="3 7" id="KW-0812">Transmembrane</keyword>
<keyword evidence="9" id="KW-1185">Reference proteome</keyword>
<evidence type="ECO:0000256" key="4">
    <source>
        <dbReference type="ARBA" id="ARBA00022989"/>
    </source>
</evidence>
<dbReference type="GeneID" id="112043117"/>
<evidence type="ECO:0000256" key="3">
    <source>
        <dbReference type="ARBA" id="ARBA00022692"/>
    </source>
</evidence>
<dbReference type="PANTHER" id="PTHR22730:SF1">
    <property type="entry name" value="PROMININ-LIKE PROTEIN"/>
    <property type="match status" value="1"/>
</dbReference>
<organism evidence="9 10">
    <name type="scientific">Bicyclus anynana</name>
    <name type="common">Squinting bush brown butterfly</name>
    <dbReference type="NCBI Taxonomy" id="110368"/>
    <lineage>
        <taxon>Eukaryota</taxon>
        <taxon>Metazoa</taxon>
        <taxon>Ecdysozoa</taxon>
        <taxon>Arthropoda</taxon>
        <taxon>Hexapoda</taxon>
        <taxon>Insecta</taxon>
        <taxon>Pterygota</taxon>
        <taxon>Neoptera</taxon>
        <taxon>Endopterygota</taxon>
        <taxon>Lepidoptera</taxon>
        <taxon>Glossata</taxon>
        <taxon>Ditrysia</taxon>
        <taxon>Papilionoidea</taxon>
        <taxon>Nymphalidae</taxon>
        <taxon>Satyrinae</taxon>
        <taxon>Satyrini</taxon>
        <taxon>Mycalesina</taxon>
        <taxon>Bicyclus</taxon>
    </lineage>
</organism>
<name>A0A6J1MG82_BICAN</name>
<comment type="subcellular location">
    <subcellularLocation>
        <location evidence="1">Membrane</location>
        <topology evidence="1">Multi-pass membrane protein</topology>
    </subcellularLocation>
</comment>
<dbReference type="KEGG" id="bany:112043117"/>
<evidence type="ECO:0000256" key="6">
    <source>
        <dbReference type="ARBA" id="ARBA00023180"/>
    </source>
</evidence>
<dbReference type="PANTHER" id="PTHR22730">
    <property type="entry name" value="PROMININ PROM PROTEIN"/>
    <property type="match status" value="1"/>
</dbReference>
<dbReference type="InterPro" id="IPR008795">
    <property type="entry name" value="Prominin"/>
</dbReference>
<dbReference type="AlphaFoldDB" id="A0A6J1MG82"/>
<feature type="transmembrane region" description="Helical" evidence="7">
    <location>
        <begin position="337"/>
        <end position="358"/>
    </location>
</feature>
<keyword evidence="4 7" id="KW-1133">Transmembrane helix</keyword>
<evidence type="ECO:0000313" key="10">
    <source>
        <dbReference type="RefSeq" id="XP_023934165.2"/>
    </source>
</evidence>
<feature type="transmembrane region" description="Helical" evidence="7">
    <location>
        <begin position="391"/>
        <end position="412"/>
    </location>
</feature>
<keyword evidence="6" id="KW-0325">Glycoprotein</keyword>
<accession>A0A6J1MG82</accession>
<evidence type="ECO:0000256" key="1">
    <source>
        <dbReference type="ARBA" id="ARBA00004141"/>
    </source>
</evidence>
<keyword evidence="8" id="KW-0732">Signal</keyword>